<reference evidence="2" key="1">
    <citation type="journal article" date="2015" name="Proc. Natl. Acad. Sci. U.S.A.">
        <title>Genome sequencing of adzuki bean (Vigna angularis) provides insight into high starch and low fat accumulation and domestication.</title>
        <authorList>
            <person name="Yang K."/>
            <person name="Tian Z."/>
            <person name="Chen C."/>
            <person name="Luo L."/>
            <person name="Zhao B."/>
            <person name="Wang Z."/>
            <person name="Yu L."/>
            <person name="Li Y."/>
            <person name="Sun Y."/>
            <person name="Li W."/>
            <person name="Chen Y."/>
            <person name="Li Y."/>
            <person name="Zhang Y."/>
            <person name="Ai D."/>
            <person name="Zhao J."/>
            <person name="Shang C."/>
            <person name="Ma Y."/>
            <person name="Wu B."/>
            <person name="Wang M."/>
            <person name="Gao L."/>
            <person name="Sun D."/>
            <person name="Zhang P."/>
            <person name="Guo F."/>
            <person name="Wang W."/>
            <person name="Li Y."/>
            <person name="Wang J."/>
            <person name="Varshney R.K."/>
            <person name="Wang J."/>
            <person name="Ling H.Q."/>
            <person name="Wan P."/>
        </authorList>
    </citation>
    <scope>NUCLEOTIDE SEQUENCE</scope>
    <source>
        <strain evidence="2">cv. Jingnong 6</strain>
    </source>
</reference>
<organism evidence="1 2">
    <name type="scientific">Phaseolus angularis</name>
    <name type="common">Azuki bean</name>
    <name type="synonym">Vigna angularis</name>
    <dbReference type="NCBI Taxonomy" id="3914"/>
    <lineage>
        <taxon>Eukaryota</taxon>
        <taxon>Viridiplantae</taxon>
        <taxon>Streptophyta</taxon>
        <taxon>Embryophyta</taxon>
        <taxon>Tracheophyta</taxon>
        <taxon>Spermatophyta</taxon>
        <taxon>Magnoliopsida</taxon>
        <taxon>eudicotyledons</taxon>
        <taxon>Gunneridae</taxon>
        <taxon>Pentapetalae</taxon>
        <taxon>rosids</taxon>
        <taxon>fabids</taxon>
        <taxon>Fabales</taxon>
        <taxon>Fabaceae</taxon>
        <taxon>Papilionoideae</taxon>
        <taxon>50 kb inversion clade</taxon>
        <taxon>NPAAA clade</taxon>
        <taxon>indigoferoid/millettioid clade</taxon>
        <taxon>Phaseoleae</taxon>
        <taxon>Vigna</taxon>
    </lineage>
</organism>
<protein>
    <submittedName>
        <fullName evidence="1">Uncharacterized protein</fullName>
    </submittedName>
</protein>
<name>A0A0L9T4T3_PHAAN</name>
<gene>
    <name evidence="1" type="ORF">LR48_Vigan50s002900</name>
</gene>
<evidence type="ECO:0000313" key="1">
    <source>
        <dbReference type="EMBL" id="KOM25109.1"/>
    </source>
</evidence>
<dbReference type="Gramene" id="KOM25109">
    <property type="protein sequence ID" value="KOM25109"/>
    <property type="gene ID" value="LR48_Vigan50s002900"/>
</dbReference>
<proteinExistence type="predicted"/>
<dbReference type="Proteomes" id="UP000053144">
    <property type="component" value="Unassembled WGS sequence"/>
</dbReference>
<sequence length="64" mass="7733">MFEKESKHGWWSRSIKSEEFLARRRDYMTEEDEAVKCEDLRVGNLNGRFQMHLESSYVVRTAYV</sequence>
<evidence type="ECO:0000313" key="2">
    <source>
        <dbReference type="Proteomes" id="UP000053144"/>
    </source>
</evidence>
<dbReference type="EMBL" id="KQ258254">
    <property type="protein sequence ID" value="KOM25109.1"/>
    <property type="molecule type" value="Genomic_DNA"/>
</dbReference>
<accession>A0A0L9T4T3</accession>
<dbReference type="AlphaFoldDB" id="A0A0L9T4T3"/>